<dbReference type="STRING" id="230819.A0A5C3KM75"/>
<dbReference type="GO" id="GO:0031505">
    <property type="term" value="P:fungal-type cell wall organization"/>
    <property type="evidence" value="ECO:0007669"/>
    <property type="project" value="TreeGrafter"/>
</dbReference>
<dbReference type="GO" id="GO:0042124">
    <property type="term" value="F:1,3-beta-glucanosyltransferase activity"/>
    <property type="evidence" value="ECO:0007669"/>
    <property type="project" value="TreeGrafter"/>
</dbReference>
<dbReference type="OrthoDB" id="421038at2759"/>
<dbReference type="GO" id="GO:0071970">
    <property type="term" value="P:fungal-type cell wall (1-&gt;3)-beta-D-glucan biosynthetic process"/>
    <property type="evidence" value="ECO:0007669"/>
    <property type="project" value="TreeGrafter"/>
</dbReference>
<dbReference type="PANTHER" id="PTHR31468">
    <property type="entry name" value="1,3-BETA-GLUCANOSYLTRANSFERASE GAS1"/>
    <property type="match status" value="1"/>
</dbReference>
<evidence type="ECO:0000256" key="1">
    <source>
        <dbReference type="ARBA" id="ARBA00007528"/>
    </source>
</evidence>
<evidence type="ECO:0000313" key="6">
    <source>
        <dbReference type="EMBL" id="TFK21137.1"/>
    </source>
</evidence>
<accession>A0A5C3KM75</accession>
<keyword evidence="5" id="KW-0808">Transferase</keyword>
<sequence length="292" mass="31918">MLFSLSALAALSALVSQVRAIPKVTRTGRYLYQEDGTRFYIKGIGYQQQGEQHESEDNHFGEPGTFIDPLADAAGCRRDLELLRAASVNTLRVYSVDSSLNHDECMQLLSDANIYLILDLSLPVVASIDRGQPSWSTNILNTYLSTINAFEKYDNVIAYNVGNEVIDNNATSLAALPYIKAAARDVKAYLKSINSDRLVGYASIDGDLDVRKAVADSLSCGSDAGAIDLFGLNEYTWCGSGGSLDNSRYRDDISQFADYNIVAYFSEYGCVTGGPRIWSEVEALFGAEMAEV</sequence>
<evidence type="ECO:0000256" key="5">
    <source>
        <dbReference type="RuleBase" id="RU361209"/>
    </source>
</evidence>
<dbReference type="Pfam" id="PF03198">
    <property type="entry name" value="Glyco_hydro_72"/>
    <property type="match status" value="1"/>
</dbReference>
<evidence type="ECO:0000256" key="4">
    <source>
        <dbReference type="ARBA" id="ARBA00023180"/>
    </source>
</evidence>
<evidence type="ECO:0000256" key="3">
    <source>
        <dbReference type="ARBA" id="ARBA00023157"/>
    </source>
</evidence>
<keyword evidence="3" id="KW-1015">Disulfide bond</keyword>
<proteinExistence type="inferred from homology"/>
<dbReference type="InterPro" id="IPR017853">
    <property type="entry name" value="GH"/>
</dbReference>
<dbReference type="EMBL" id="ML210277">
    <property type="protein sequence ID" value="TFK21137.1"/>
    <property type="molecule type" value="Genomic_DNA"/>
</dbReference>
<gene>
    <name evidence="6" type="ORF">FA15DRAFT_95096</name>
</gene>
<dbReference type="PANTHER" id="PTHR31468:SF2">
    <property type="entry name" value="1,3-BETA-GLUCANOSYLTRANSFERASE GAS1"/>
    <property type="match status" value="1"/>
</dbReference>
<keyword evidence="5" id="KW-0472">Membrane</keyword>
<dbReference type="InterPro" id="IPR004886">
    <property type="entry name" value="Glucanosyltransferase"/>
</dbReference>
<dbReference type="Proteomes" id="UP000307440">
    <property type="component" value="Unassembled WGS sequence"/>
</dbReference>
<feature type="signal peptide" evidence="5">
    <location>
        <begin position="1"/>
        <end position="20"/>
    </location>
</feature>
<organism evidence="6 7">
    <name type="scientific">Coprinopsis marcescibilis</name>
    <name type="common">Agaric fungus</name>
    <name type="synonym">Psathyrella marcescibilis</name>
    <dbReference type="NCBI Taxonomy" id="230819"/>
    <lineage>
        <taxon>Eukaryota</taxon>
        <taxon>Fungi</taxon>
        <taxon>Dikarya</taxon>
        <taxon>Basidiomycota</taxon>
        <taxon>Agaricomycotina</taxon>
        <taxon>Agaricomycetes</taxon>
        <taxon>Agaricomycetidae</taxon>
        <taxon>Agaricales</taxon>
        <taxon>Agaricineae</taxon>
        <taxon>Psathyrellaceae</taxon>
        <taxon>Coprinopsis</taxon>
    </lineage>
</organism>
<dbReference type="GO" id="GO:0005886">
    <property type="term" value="C:plasma membrane"/>
    <property type="evidence" value="ECO:0007669"/>
    <property type="project" value="UniProtKB-SubCell"/>
</dbReference>
<keyword evidence="5" id="KW-0449">Lipoprotein</keyword>
<keyword evidence="5" id="KW-0336">GPI-anchor</keyword>
<feature type="chain" id="PRO_5023004308" description="1,3-beta-glucanosyltransferase" evidence="5">
    <location>
        <begin position="21"/>
        <end position="292"/>
    </location>
</feature>
<protein>
    <recommendedName>
        <fullName evidence="5">1,3-beta-glucanosyltransferase</fullName>
        <ecNumber evidence="5">2.4.1.-</ecNumber>
    </recommendedName>
</protein>
<evidence type="ECO:0000313" key="7">
    <source>
        <dbReference type="Proteomes" id="UP000307440"/>
    </source>
</evidence>
<keyword evidence="7" id="KW-1185">Reference proteome</keyword>
<reference evidence="6 7" key="1">
    <citation type="journal article" date="2019" name="Nat. Ecol. Evol.">
        <title>Megaphylogeny resolves global patterns of mushroom evolution.</title>
        <authorList>
            <person name="Varga T."/>
            <person name="Krizsan K."/>
            <person name="Foldi C."/>
            <person name="Dima B."/>
            <person name="Sanchez-Garcia M."/>
            <person name="Sanchez-Ramirez S."/>
            <person name="Szollosi G.J."/>
            <person name="Szarkandi J.G."/>
            <person name="Papp V."/>
            <person name="Albert L."/>
            <person name="Andreopoulos W."/>
            <person name="Angelini C."/>
            <person name="Antonin V."/>
            <person name="Barry K.W."/>
            <person name="Bougher N.L."/>
            <person name="Buchanan P."/>
            <person name="Buyck B."/>
            <person name="Bense V."/>
            <person name="Catcheside P."/>
            <person name="Chovatia M."/>
            <person name="Cooper J."/>
            <person name="Damon W."/>
            <person name="Desjardin D."/>
            <person name="Finy P."/>
            <person name="Geml J."/>
            <person name="Haridas S."/>
            <person name="Hughes K."/>
            <person name="Justo A."/>
            <person name="Karasinski D."/>
            <person name="Kautmanova I."/>
            <person name="Kiss B."/>
            <person name="Kocsube S."/>
            <person name="Kotiranta H."/>
            <person name="LaButti K.M."/>
            <person name="Lechner B.E."/>
            <person name="Liimatainen K."/>
            <person name="Lipzen A."/>
            <person name="Lukacs Z."/>
            <person name="Mihaltcheva S."/>
            <person name="Morgado L.N."/>
            <person name="Niskanen T."/>
            <person name="Noordeloos M.E."/>
            <person name="Ohm R.A."/>
            <person name="Ortiz-Santana B."/>
            <person name="Ovrebo C."/>
            <person name="Racz N."/>
            <person name="Riley R."/>
            <person name="Savchenko A."/>
            <person name="Shiryaev A."/>
            <person name="Soop K."/>
            <person name="Spirin V."/>
            <person name="Szebenyi C."/>
            <person name="Tomsovsky M."/>
            <person name="Tulloss R.E."/>
            <person name="Uehling J."/>
            <person name="Grigoriev I.V."/>
            <person name="Vagvolgyi C."/>
            <person name="Papp T."/>
            <person name="Martin F.M."/>
            <person name="Miettinen O."/>
            <person name="Hibbett D.S."/>
            <person name="Nagy L.G."/>
        </authorList>
    </citation>
    <scope>NUCLEOTIDE SEQUENCE [LARGE SCALE GENOMIC DNA]</scope>
    <source>
        <strain evidence="6 7">CBS 121175</strain>
    </source>
</reference>
<dbReference type="EC" id="2.4.1.-" evidence="5"/>
<dbReference type="Gene3D" id="3.20.20.80">
    <property type="entry name" value="Glycosidases"/>
    <property type="match status" value="1"/>
</dbReference>
<dbReference type="SUPFAM" id="SSF51445">
    <property type="entry name" value="(Trans)glycosidases"/>
    <property type="match status" value="1"/>
</dbReference>
<comment type="subcellular location">
    <subcellularLocation>
        <location evidence="5">Cell membrane</location>
        <topology evidence="5">Lipid-anchor</topology>
        <topology evidence="5">GPI-anchor</topology>
    </subcellularLocation>
</comment>
<name>A0A5C3KM75_COPMA</name>
<keyword evidence="4" id="KW-0325">Glycoprotein</keyword>
<comment type="similarity">
    <text evidence="1 5">Belongs to the glycosyl hydrolase 72 family.</text>
</comment>
<dbReference type="AlphaFoldDB" id="A0A5C3KM75"/>
<comment type="function">
    <text evidence="5">Splits internally a 1,3-beta-glucan molecule and transfers the newly generated reducing end (the donor) to the non-reducing end of another 1,3-beta-glucan molecule (the acceptor) forming a 1,3-beta linkage, resulting in the elongation of 1,3-beta-glucan chains in the cell wall.</text>
</comment>
<evidence type="ECO:0000256" key="2">
    <source>
        <dbReference type="ARBA" id="ARBA00022729"/>
    </source>
</evidence>
<keyword evidence="2 5" id="KW-0732">Signal</keyword>
<dbReference type="GO" id="GO:0098552">
    <property type="term" value="C:side of membrane"/>
    <property type="evidence" value="ECO:0007669"/>
    <property type="project" value="UniProtKB-KW"/>
</dbReference>